<dbReference type="AlphaFoldDB" id="A8NXD8"/>
<dbReference type="InterPro" id="IPR000308">
    <property type="entry name" value="14-3-3"/>
</dbReference>
<dbReference type="InterPro" id="IPR023410">
    <property type="entry name" value="14-3-3_domain"/>
</dbReference>
<dbReference type="SUPFAM" id="SSF48445">
    <property type="entry name" value="14-3-3 protein"/>
    <property type="match status" value="1"/>
</dbReference>
<feature type="site" description="Interaction with phosphoserine on interacting protein" evidence="2">
    <location>
        <position position="119"/>
    </location>
</feature>
<organism evidence="4 5">
    <name type="scientific">Coprinopsis cinerea (strain Okayama-7 / 130 / ATCC MYA-4618 / FGSC 9003)</name>
    <name type="common">Inky cap fungus</name>
    <name type="synonym">Hormographiella aspergillata</name>
    <dbReference type="NCBI Taxonomy" id="240176"/>
    <lineage>
        <taxon>Eukaryota</taxon>
        <taxon>Fungi</taxon>
        <taxon>Dikarya</taxon>
        <taxon>Basidiomycota</taxon>
        <taxon>Agaricomycotina</taxon>
        <taxon>Agaricomycetes</taxon>
        <taxon>Agaricomycetidae</taxon>
        <taxon>Agaricales</taxon>
        <taxon>Agaricineae</taxon>
        <taxon>Psathyrellaceae</taxon>
        <taxon>Coprinopsis</taxon>
    </lineage>
</organism>
<evidence type="ECO:0000313" key="4">
    <source>
        <dbReference type="EMBL" id="EAU84756.2"/>
    </source>
</evidence>
<dbReference type="OrthoDB" id="10260625at2759"/>
<accession>A8NXD8</accession>
<comment type="caution">
    <text evidence="4">The sequence shown here is derived from an EMBL/GenBank/DDBJ whole genome shotgun (WGS) entry which is preliminary data.</text>
</comment>
<evidence type="ECO:0000256" key="1">
    <source>
        <dbReference type="ARBA" id="ARBA00006141"/>
    </source>
</evidence>
<feature type="domain" description="14-3-3" evidence="3">
    <location>
        <begin position="4"/>
        <end position="195"/>
    </location>
</feature>
<dbReference type="Gene3D" id="1.20.190.20">
    <property type="entry name" value="14-3-3 domain"/>
    <property type="match status" value="1"/>
</dbReference>
<evidence type="ECO:0000259" key="3">
    <source>
        <dbReference type="SMART" id="SM00101"/>
    </source>
</evidence>
<dbReference type="RefSeq" id="XP_001837139.2">
    <property type="nucleotide sequence ID" value="XM_001837087.2"/>
</dbReference>
<dbReference type="HOGENOM" id="CLU_058290_0_1_1"/>
<dbReference type="eggNOG" id="KOG0841">
    <property type="taxonomic scope" value="Eukaryota"/>
</dbReference>
<dbReference type="Pfam" id="PF00244">
    <property type="entry name" value="14-3-3"/>
    <property type="match status" value="1"/>
</dbReference>
<dbReference type="InParanoid" id="A8NXD8"/>
<dbReference type="OMA" id="NFAVYYH"/>
<dbReference type="Proteomes" id="UP000001861">
    <property type="component" value="Unassembled WGS sequence"/>
</dbReference>
<keyword evidence="5" id="KW-1185">Reference proteome</keyword>
<proteinExistence type="inferred from homology"/>
<dbReference type="CDD" id="cd08774">
    <property type="entry name" value="14-3-3"/>
    <property type="match status" value="1"/>
</dbReference>
<feature type="site" description="Interaction with phosphoserine on interacting protein" evidence="2">
    <location>
        <position position="41"/>
    </location>
</feature>
<dbReference type="VEuPathDB" id="FungiDB:CC1G_00275"/>
<evidence type="ECO:0000313" key="5">
    <source>
        <dbReference type="Proteomes" id="UP000001861"/>
    </source>
</evidence>
<protein>
    <submittedName>
        <fullName evidence="4">SGF14A</fullName>
    </submittedName>
</protein>
<dbReference type="GeneID" id="6013695"/>
<dbReference type="STRING" id="240176.A8NXD8"/>
<sequence length="203" mass="23478">MFSEDVVAEIKTIVYAFNAQLTPEERSLLSVAYKNLTNNLRNSWRTIDCLESAAASIGSSNPKRRRELGLMRQQKRKIEKELVVTCNDIIELLDRYLLLAAKPGEEAVFYSKMKGDYYRYLAEFGPEEERKRYGESSHQAYRMAYKRALNNLDPLDPTRLGLALNFSVFYHGKAQTELATWPRVPSTTPSNVWIHPISRWTNH</sequence>
<name>A8NXD8_COPC7</name>
<reference evidence="4 5" key="1">
    <citation type="journal article" date="2010" name="Proc. Natl. Acad. Sci. U.S.A.">
        <title>Insights into evolution of multicellular fungi from the assembled chromosomes of the mushroom Coprinopsis cinerea (Coprinus cinereus).</title>
        <authorList>
            <person name="Stajich J.E."/>
            <person name="Wilke S.K."/>
            <person name="Ahren D."/>
            <person name="Au C.H."/>
            <person name="Birren B.W."/>
            <person name="Borodovsky M."/>
            <person name="Burns C."/>
            <person name="Canback B."/>
            <person name="Casselton L.A."/>
            <person name="Cheng C.K."/>
            <person name="Deng J."/>
            <person name="Dietrich F.S."/>
            <person name="Fargo D.C."/>
            <person name="Farman M.L."/>
            <person name="Gathman A.C."/>
            <person name="Goldberg J."/>
            <person name="Guigo R."/>
            <person name="Hoegger P.J."/>
            <person name="Hooker J.B."/>
            <person name="Huggins A."/>
            <person name="James T.Y."/>
            <person name="Kamada T."/>
            <person name="Kilaru S."/>
            <person name="Kodira C."/>
            <person name="Kues U."/>
            <person name="Kupfer D."/>
            <person name="Kwan H.S."/>
            <person name="Lomsadze A."/>
            <person name="Li W."/>
            <person name="Lilly W.W."/>
            <person name="Ma L.J."/>
            <person name="Mackey A.J."/>
            <person name="Manning G."/>
            <person name="Martin F."/>
            <person name="Muraguchi H."/>
            <person name="Natvig D.O."/>
            <person name="Palmerini H."/>
            <person name="Ramesh M.A."/>
            <person name="Rehmeyer C.J."/>
            <person name="Roe B.A."/>
            <person name="Shenoy N."/>
            <person name="Stanke M."/>
            <person name="Ter-Hovhannisyan V."/>
            <person name="Tunlid A."/>
            <person name="Velagapudi R."/>
            <person name="Vision T.J."/>
            <person name="Zeng Q."/>
            <person name="Zolan M.E."/>
            <person name="Pukkila P.J."/>
        </authorList>
    </citation>
    <scope>NUCLEOTIDE SEQUENCE [LARGE SCALE GENOMIC DNA]</scope>
    <source>
        <strain evidence="5">Okayama-7 / 130 / ATCC MYA-4618 / FGSC 9003</strain>
    </source>
</reference>
<dbReference type="KEGG" id="cci:CC1G_00275"/>
<comment type="similarity">
    <text evidence="1">Belongs to the 14-3-3 family.</text>
</comment>
<dbReference type="PIRSF" id="PIRSF000868">
    <property type="entry name" value="14-3-3"/>
    <property type="match status" value="1"/>
</dbReference>
<dbReference type="EMBL" id="AACS02000005">
    <property type="protein sequence ID" value="EAU84756.2"/>
    <property type="molecule type" value="Genomic_DNA"/>
</dbReference>
<dbReference type="SMART" id="SM00101">
    <property type="entry name" value="14_3_3"/>
    <property type="match status" value="1"/>
</dbReference>
<dbReference type="PANTHER" id="PTHR18860">
    <property type="entry name" value="14-3-3 PROTEIN"/>
    <property type="match status" value="1"/>
</dbReference>
<dbReference type="InterPro" id="IPR036815">
    <property type="entry name" value="14-3-3_dom_sf"/>
</dbReference>
<dbReference type="PRINTS" id="PR00305">
    <property type="entry name" value="1433ZETA"/>
</dbReference>
<gene>
    <name evidence="4" type="ORF">CC1G_00275</name>
</gene>
<evidence type="ECO:0000256" key="2">
    <source>
        <dbReference type="PIRSR" id="PIRSR000868-1"/>
    </source>
</evidence>